<dbReference type="InterPro" id="IPR036865">
    <property type="entry name" value="CRAL-TRIO_dom_sf"/>
</dbReference>
<dbReference type="PROSITE" id="PS50018">
    <property type="entry name" value="RAS_GTPASE_ACTIV_2"/>
    <property type="match status" value="1"/>
</dbReference>
<dbReference type="InterPro" id="IPR001936">
    <property type="entry name" value="RasGAP_dom"/>
</dbReference>
<evidence type="ECO:0000259" key="2">
    <source>
        <dbReference type="PROSITE" id="PS50018"/>
    </source>
</evidence>
<dbReference type="Gene3D" id="1.10.506.10">
    <property type="entry name" value="GTPase Activation - p120gap, domain 1"/>
    <property type="match status" value="1"/>
</dbReference>
<reference evidence="3 4" key="1">
    <citation type="submission" date="2016-10" db="EMBL/GenBank/DDBJ databases">
        <authorList>
            <person name="de Groot N.N."/>
        </authorList>
    </citation>
    <scope>NUCLEOTIDE SEQUENCE [LARGE SCALE GENOMIC DNA]</scope>
    <source>
        <strain evidence="3 4">CBS 141442</strain>
    </source>
</reference>
<feature type="domain" description="Ras-GAP" evidence="2">
    <location>
        <begin position="1280"/>
        <end position="1464"/>
    </location>
</feature>
<evidence type="ECO:0000256" key="1">
    <source>
        <dbReference type="ARBA" id="ARBA00022468"/>
    </source>
</evidence>
<dbReference type="InterPro" id="IPR008936">
    <property type="entry name" value="Rho_GTPase_activation_prot"/>
</dbReference>
<dbReference type="SUPFAM" id="SSF48371">
    <property type="entry name" value="ARM repeat"/>
    <property type="match status" value="1"/>
</dbReference>
<dbReference type="PANTHER" id="PTHR10194">
    <property type="entry name" value="RAS GTPASE-ACTIVATING PROTEINS"/>
    <property type="match status" value="1"/>
</dbReference>
<dbReference type="GO" id="GO:0007165">
    <property type="term" value="P:signal transduction"/>
    <property type="evidence" value="ECO:0007669"/>
    <property type="project" value="UniProtKB-ARBA"/>
</dbReference>
<dbReference type="InterPro" id="IPR016024">
    <property type="entry name" value="ARM-type_fold"/>
</dbReference>
<organism evidence="3 4">
    <name type="scientific">Sungouiella intermedia</name>
    <dbReference type="NCBI Taxonomy" id="45354"/>
    <lineage>
        <taxon>Eukaryota</taxon>
        <taxon>Fungi</taxon>
        <taxon>Dikarya</taxon>
        <taxon>Ascomycota</taxon>
        <taxon>Saccharomycotina</taxon>
        <taxon>Pichiomycetes</taxon>
        <taxon>Metschnikowiaceae</taxon>
        <taxon>Sungouiella</taxon>
    </lineage>
</organism>
<protein>
    <submittedName>
        <fullName evidence="3">CIC11C00000002459</fullName>
    </submittedName>
</protein>
<proteinExistence type="predicted"/>
<dbReference type="Proteomes" id="UP000182334">
    <property type="component" value="Chromosome II"/>
</dbReference>
<dbReference type="PROSITE" id="PS00509">
    <property type="entry name" value="RAS_GTPASE_ACTIV_1"/>
    <property type="match status" value="1"/>
</dbReference>
<dbReference type="OrthoDB" id="28245at2759"/>
<evidence type="ECO:0000313" key="4">
    <source>
        <dbReference type="Proteomes" id="UP000182334"/>
    </source>
</evidence>
<dbReference type="PANTHER" id="PTHR10194:SF60">
    <property type="entry name" value="RAS GTPASE-ACTIVATING PROTEIN RASKOL"/>
    <property type="match status" value="1"/>
</dbReference>
<gene>
    <name evidence="3" type="ORF">SAMEA4029010_CIC11G00000002459</name>
</gene>
<evidence type="ECO:0000313" key="3">
    <source>
        <dbReference type="EMBL" id="SGZ50275.1"/>
    </source>
</evidence>
<accession>A0A1L0BGN8</accession>
<dbReference type="EMBL" id="LT635757">
    <property type="protein sequence ID" value="SGZ50275.1"/>
    <property type="molecule type" value="Genomic_DNA"/>
</dbReference>
<dbReference type="Pfam" id="PF00616">
    <property type="entry name" value="RasGAP"/>
    <property type="match status" value="1"/>
</dbReference>
<dbReference type="SUPFAM" id="SSF48350">
    <property type="entry name" value="GTPase activation domain, GAP"/>
    <property type="match status" value="1"/>
</dbReference>
<dbReference type="SMART" id="SM00323">
    <property type="entry name" value="RasGAP"/>
    <property type="match status" value="1"/>
</dbReference>
<keyword evidence="1" id="KW-0343">GTPase activation</keyword>
<name>A0A1L0BGN8_9ASCO</name>
<dbReference type="GO" id="GO:0005096">
    <property type="term" value="F:GTPase activator activity"/>
    <property type="evidence" value="ECO:0007669"/>
    <property type="project" value="UniProtKB-KW"/>
</dbReference>
<dbReference type="STRING" id="45354.A0A1L0BGN8"/>
<dbReference type="InterPro" id="IPR039360">
    <property type="entry name" value="Ras_GTPase"/>
</dbReference>
<dbReference type="InterPro" id="IPR023152">
    <property type="entry name" value="RasGAP_CS"/>
</dbReference>
<keyword evidence="4" id="KW-1185">Reference proteome</keyword>
<sequence length="2625" mass="300399">MSASDLRTEFIGSLCSRLELILPVRSGYNLAEVELNPQFILTSNIFFANCKSEPLQGLRSFMSYILESFVAMLEKLNIDVPSRKLKDRDDRTLTSTLVLTKLLSALVTFNWDRSRTVKPADAVANNSGINFNYGLSHQSACLHLYGQEKPNALEVDMHHVLEVLFSLISEDYNRSALAHIRRLEPELSAHLEYELSPSSNVLPEVLRQYVEEIDGHILVVLRYVAVSNSPDYFSFMLRKLFAWLERGEYIPTLVLQKYACLLKFVYPEENNATTYSKQVYQTLPYVRSNTWKQLYLYYGSLNLRTQSIYREDFYTSLVSAGSETEQNCKLLFDFVLTVFEDQPNVNPTLFTWFVLTCPSDFDEMLLKPNKLKQAFNKRVKYLYGLLKDAQNGANLDCFESLISIFSLGSRIPNMSGGVRHFSVQYLDQTYANLQKMRDRCKANGTMTRFVSLMEKFMISAIVIKPEFYVDESIRLYKGYSNLFENDCKESCLCGFALLSVRVIKGLSEISQYRPFFDMILKRMHKTLRQMFMDAFSKLRDYEIAHTTWASPSSILASPIEKQVNETDKPVVNSPLSHALKRNLDYGIGYVNEMPIEDQRDVVDTSATMHSIFKTPSDSTPAATYDLSCIKVTEVILSDLMIIFSAAPDYYYFSHVEYSESNPFQGRDLMEFAEELCAPLRLAYRFKSVNENSKLFEAACDLAMTLVEEDKTGLRSTPFKECTTFVVTHYIVKVVSEACMLFSLTDPKFKLCFIFINKFLQERDQVFRHVKENPFLKESWVHAFCSDVTESVEIILLLAMCTHDVQFFGMAKITMRWYLLEVMEGVHPKTCTQHTLSKTFRRILDDDSVFTGFVSLHKKLRSILMDAEPTTSLYHVWLLIYQRWLDMINEGSNLGDGSLVFRHYTGFLVSTSGCFLDTRFSKGDVKEKEKATSFVSAFFDKAISLLNSNELVIRVVIKDALSNESHSAVFHLICNKLMNVATFYIEQELITDEAILFTEQLITVITAMVSVDNDGAFALVSLLPDVCQYLIKFNSLVTNPTDNLKLKLRFCKLGHAIENDRVKNGLSGSYKLRNQFAKASADWLEQSIFPKTDDNGSSSDLPSILSSPLSTSTTQARSSEIDYLQIELASECSKLLEMQLQDLILEIPEGTKEKNIRLSKDLIFSNYFSLFYKIIQKHTSTTQSPLMLRSKYKVQTVTDNILKSIANLLQSDSQIGMQFVLPLGYHENKKIRSIFLNIFASMLSSRKKQGAKEEFPDEIVERMAEVCDVYGAAAEVASAAEYNLLATSLHGLFGYTKKLDRLFTTLLQDEIGNVARSSDIFRRNSTLTRLMSLFGKEYGLPYLTVVLKPFIEDLVDQDLSVEVEKSFDDQNVEIFMEYLTKLVDTIVNSMKWVPDAFKFVCSEIEKSILGKFENASLVAVGSFVFLRFFCPAIISPESFFDMPSTSLKVKRSLMQLVKVLQYIANDSLGLLKWPGLQGRAQELEALNRKVFNFLKILADTPSRERYPFHRLTLKPYTSLRYLHKFLYVYSVPIKHRFILGDPLARAGNLHERVLTWRKLDIVLKDLGDPKPYISLQGTTSYKLADNLGNSQYSEFMAKMSAKNIEMAVDVPVVHSAVYHDGTPVVIVNFRYIKDVGYDISTFVYLILETASQVWDNKFYVVHDFTQFFYMGIIGRNYVSLMRNYAPSIYFNNCARAYYFNLPRASYLNIIGNMVKLRIEENNNDCKVYFYSQSDEPEVINKLCLEESIVAINHEVRVVYKDCYLYDENTQTLTPVTMRLGRRWLQICFQSVEYSHYFTATRWVAPVETHLLADLTRCEISNKSKRPNEFTLYLNKYNYEVTVISPHRQEILRFLYFAMLRTSRKVINLKTSGNELEEQSQWFGRLYNIVFHGLLDTDDNVRSASSNLFASLSTYFDIDFGISTSHANLISFPVDTTEFVVSVSTYLAKKLPERTFRFLKAFFSSFLMLPPGLRISGIMCASPWVDNVGDQVHNDDEGPAKVAEIIRQFCHITVQNKSQLSFINEYIWKKLFSELRLTSILMDEIIAYSIENKSEGSGWDAIISVISPSIELCGEATSRLIDCIRNTRKDDSEIASQTKLLEITVLVKICASLFFNSYVYGALYLLDVFFFCTLFIDSPTLEFGSDLQKLVINTIQSFNHKPDLTSEQRRLIDDTIDYFSGQRARMLFGMTPRDRAIASDNSQHYSRSTSFELLCDYLSDFMLQMGSADDRTKWMTRWASLSMNIAFSNSFYQKRALLAVSTFARSGISDATSGRILKLLGGIMFDDFETYINVGICYTRLEEGLTSDSVYLPLIIWAQIGSFMIRISSSYQSIAACLTNSLNKLEKCLKHLDYIFEHRMHLEPLFTKFENRIGRKVTKANFEFTIFYIICSGLTSSQFRHTSILLLKKVLRHKFASHTTGLISNSEFYYHYMFILWLSVSESSFVEFLGEIELQDLPMISVGKSTIPEVILENLTCNSDLSKLVFILASHIFSKTSDATYTGRFISVYSYLFKTARPTALVTFHIVRIGLEASVINSATINLVNEIAGLLVNVILDASYSSGKYESEVKELLIKYDFKSMDQIGDFVGSGGEVLKSKETLALAKLIQDMLYRSFCSVIEGQRLEEF</sequence>
<dbReference type="Gene3D" id="3.40.525.10">
    <property type="entry name" value="CRAL-TRIO lipid binding domain"/>
    <property type="match status" value="1"/>
</dbReference>